<dbReference type="SUPFAM" id="SSF100895">
    <property type="entry name" value="Kazal-type serine protease inhibitors"/>
    <property type="match status" value="1"/>
</dbReference>
<evidence type="ECO:0000256" key="7">
    <source>
        <dbReference type="ARBA" id="ARBA00023157"/>
    </source>
</evidence>
<accession>A0A1B0D9E5</accession>
<feature type="transmembrane region" description="Helical" evidence="8">
    <location>
        <begin position="432"/>
        <end position="454"/>
    </location>
</feature>
<comment type="subcellular location">
    <subcellularLocation>
        <location evidence="1 8">Cell membrane</location>
        <topology evidence="1 8">Multi-pass membrane protein</topology>
    </subcellularLocation>
</comment>
<comment type="similarity">
    <text evidence="2 8">Belongs to the organo anion transporter (TC 2.A.60) family.</text>
</comment>
<dbReference type="InterPro" id="IPR036058">
    <property type="entry name" value="Kazal_dom_sf"/>
</dbReference>
<dbReference type="PANTHER" id="PTHR11388:SF76">
    <property type="entry name" value="SOLUTE CARRIER ORGANIC ANION TRANSPORTER FAMILY MEMBER"/>
    <property type="match status" value="1"/>
</dbReference>
<evidence type="ECO:0000313" key="9">
    <source>
        <dbReference type="EnsemblMetazoa" id="PPAI004257-PA"/>
    </source>
</evidence>
<evidence type="ECO:0000256" key="4">
    <source>
        <dbReference type="ARBA" id="ARBA00022692"/>
    </source>
</evidence>
<keyword evidence="7" id="KW-1015">Disulfide bond</keyword>
<dbReference type="GO" id="GO:0016323">
    <property type="term" value="C:basolateral plasma membrane"/>
    <property type="evidence" value="ECO:0007669"/>
    <property type="project" value="TreeGrafter"/>
</dbReference>
<evidence type="ECO:0000256" key="2">
    <source>
        <dbReference type="ARBA" id="ARBA00009657"/>
    </source>
</evidence>
<keyword evidence="4 8" id="KW-0812">Transmembrane</keyword>
<dbReference type="CDD" id="cd17336">
    <property type="entry name" value="MFS_SLCO_OATP"/>
    <property type="match status" value="1"/>
</dbReference>
<dbReference type="PROSITE" id="PS51465">
    <property type="entry name" value="KAZAL_2"/>
    <property type="match status" value="1"/>
</dbReference>
<keyword evidence="6 8" id="KW-0472">Membrane</keyword>
<dbReference type="NCBIfam" id="TIGR00805">
    <property type="entry name" value="oat"/>
    <property type="match status" value="1"/>
</dbReference>
<dbReference type="Gene3D" id="3.30.60.30">
    <property type="match status" value="1"/>
</dbReference>
<evidence type="ECO:0000313" key="10">
    <source>
        <dbReference type="Proteomes" id="UP000092462"/>
    </source>
</evidence>
<proteinExistence type="inferred from homology"/>
<feature type="transmembrane region" description="Helical" evidence="8">
    <location>
        <begin position="104"/>
        <end position="123"/>
    </location>
</feature>
<dbReference type="GO" id="GO:0006811">
    <property type="term" value="P:monoatomic ion transport"/>
    <property type="evidence" value="ECO:0007669"/>
    <property type="project" value="UniProtKB-KW"/>
</dbReference>
<feature type="transmembrane region" description="Helical" evidence="8">
    <location>
        <begin position="331"/>
        <end position="352"/>
    </location>
</feature>
<dbReference type="VEuPathDB" id="VectorBase:PPAPM1_010925"/>
<protein>
    <recommendedName>
        <fullName evidence="8">Solute carrier organic anion transporter family member</fullName>
    </recommendedName>
</protein>
<feature type="transmembrane region" description="Helical" evidence="8">
    <location>
        <begin position="143"/>
        <end position="164"/>
    </location>
</feature>
<dbReference type="InterPro" id="IPR004156">
    <property type="entry name" value="OATP"/>
</dbReference>
<feature type="transmembrane region" description="Helical" evidence="8">
    <location>
        <begin position="632"/>
        <end position="656"/>
    </location>
</feature>
<dbReference type="InterPro" id="IPR002350">
    <property type="entry name" value="Kazal_dom"/>
</dbReference>
<evidence type="ECO:0000256" key="8">
    <source>
        <dbReference type="RuleBase" id="RU362056"/>
    </source>
</evidence>
<dbReference type="GO" id="GO:0015347">
    <property type="term" value="F:sodium-independent organic anion transmembrane transporter activity"/>
    <property type="evidence" value="ECO:0007669"/>
    <property type="project" value="TreeGrafter"/>
</dbReference>
<feature type="transmembrane region" description="Helical" evidence="8">
    <location>
        <begin position="405"/>
        <end position="426"/>
    </location>
</feature>
<feature type="transmembrane region" description="Helical" evidence="8">
    <location>
        <begin position="289"/>
        <end position="311"/>
    </location>
</feature>
<dbReference type="PANTHER" id="PTHR11388">
    <property type="entry name" value="ORGANIC ANION TRANSPORTER"/>
    <property type="match status" value="1"/>
</dbReference>
<feature type="transmembrane region" description="Helical" evidence="8">
    <location>
        <begin position="171"/>
        <end position="193"/>
    </location>
</feature>
<dbReference type="EnsemblMetazoa" id="PPAI004257-RA">
    <property type="protein sequence ID" value="PPAI004257-PA"/>
    <property type="gene ID" value="PPAI004257"/>
</dbReference>
<evidence type="ECO:0000256" key="1">
    <source>
        <dbReference type="ARBA" id="ARBA00004651"/>
    </source>
</evidence>
<keyword evidence="8" id="KW-0813">Transport</keyword>
<dbReference type="GO" id="GO:0043252">
    <property type="term" value="P:sodium-independent organic anion transport"/>
    <property type="evidence" value="ECO:0007669"/>
    <property type="project" value="TreeGrafter"/>
</dbReference>
<evidence type="ECO:0000256" key="6">
    <source>
        <dbReference type="ARBA" id="ARBA00023136"/>
    </source>
</evidence>
<sequence>MHTIVPPKILSLVESVSAVGSDCECKEMVQEIPEDTVGNGTARSVPDSQPEEEHKMLLSAEDKPKIQQMDLEIGTNDIPVTDETRCGYGFCTGSFLQKFANKKIYVLLFGVSGAFFNSSFAYFNGTISTIEKRFKIPSRNSGFISVGNDISLMLVSIWITYYAGKGHKPRWMAAGLFMLSAFCLLTALPHFIYGGGSVETFTVEHGFNPDEDELKIMMEQEKNKTLCNSNLREAVKCELDEGNWGPQIIFFGAQVIAGVGAALYSSLGTAYMDDNVKKSKTPALMSLSFFIRMLGPAFGYALASFSVNMFVSPTLTPTITKSDPRWIGSWWFGWFLLGVVLFFFASLISLFPRQLPRAAERRRLAALKRKEDKNPDSADTDEENLPASFDDMMKTLKRLFSNKTFMFNNCASIFYFFGFTPYWIFTPKYMESHLYTGTVAFAFTAIGILTSGFVVSRYKPSARKMAAWNCIVGAITTLGYLSYTQIGCAANDNAVVMNENPLDGILTSCNSNCHCDYVKYAPVCGEDGHTYISACHAGCTDQIDTGVNSTAKLFTNCSCISTSTSVTPHWMNSSIEGGSGGTATPGACPVDCKREFHMFLIVMCILKLLGSTGMATNFLINIRCIDEKDKTISMGISFTITSLFSFIPSPIIFGMIMDSTCVLWGKTCSGTGNCW</sequence>
<dbReference type="VEuPathDB" id="VectorBase:PPAI004257"/>
<reference evidence="9" key="1">
    <citation type="submission" date="2022-08" db="UniProtKB">
        <authorList>
            <consortium name="EnsemblMetazoa"/>
        </authorList>
    </citation>
    <scope>IDENTIFICATION</scope>
    <source>
        <strain evidence="9">Israel</strain>
    </source>
</reference>
<dbReference type="Gene3D" id="1.20.1250.20">
    <property type="entry name" value="MFS general substrate transporter like domains"/>
    <property type="match status" value="1"/>
</dbReference>
<keyword evidence="10" id="KW-1185">Reference proteome</keyword>
<dbReference type="Proteomes" id="UP000092462">
    <property type="component" value="Unassembled WGS sequence"/>
</dbReference>
<keyword evidence="5 8" id="KW-1133">Transmembrane helix</keyword>
<dbReference type="Pfam" id="PF03137">
    <property type="entry name" value="OATP"/>
    <property type="match status" value="1"/>
</dbReference>
<feature type="transmembrane region" description="Helical" evidence="8">
    <location>
        <begin position="248"/>
        <end position="268"/>
    </location>
</feature>
<feature type="transmembrane region" description="Helical" evidence="8">
    <location>
        <begin position="598"/>
        <end position="620"/>
    </location>
</feature>
<evidence type="ECO:0000256" key="5">
    <source>
        <dbReference type="ARBA" id="ARBA00022989"/>
    </source>
</evidence>
<keyword evidence="3" id="KW-1003">Cell membrane</keyword>
<organism evidence="9 10">
    <name type="scientific">Phlebotomus papatasi</name>
    <name type="common">Sandfly</name>
    <dbReference type="NCBI Taxonomy" id="29031"/>
    <lineage>
        <taxon>Eukaryota</taxon>
        <taxon>Metazoa</taxon>
        <taxon>Ecdysozoa</taxon>
        <taxon>Arthropoda</taxon>
        <taxon>Hexapoda</taxon>
        <taxon>Insecta</taxon>
        <taxon>Pterygota</taxon>
        <taxon>Neoptera</taxon>
        <taxon>Endopterygota</taxon>
        <taxon>Diptera</taxon>
        <taxon>Nematocera</taxon>
        <taxon>Psychodoidea</taxon>
        <taxon>Psychodidae</taxon>
        <taxon>Phlebotomus</taxon>
        <taxon>Phlebotomus</taxon>
    </lineage>
</organism>
<keyword evidence="8" id="KW-0406">Ion transport</keyword>
<dbReference type="EMBL" id="AJVK01012939">
    <property type="status" value="NOT_ANNOTATED_CDS"/>
    <property type="molecule type" value="Genomic_DNA"/>
</dbReference>
<evidence type="ECO:0000256" key="3">
    <source>
        <dbReference type="ARBA" id="ARBA00022475"/>
    </source>
</evidence>
<dbReference type="InterPro" id="IPR036259">
    <property type="entry name" value="MFS_trans_sf"/>
</dbReference>
<feature type="transmembrane region" description="Helical" evidence="8">
    <location>
        <begin position="466"/>
        <end position="483"/>
    </location>
</feature>
<dbReference type="SUPFAM" id="SSF103473">
    <property type="entry name" value="MFS general substrate transporter"/>
    <property type="match status" value="1"/>
</dbReference>
<name>A0A1B0D9E5_PHLPP</name>
<comment type="caution">
    <text evidence="8">Lacks conserved residue(s) required for the propagation of feature annotation.</text>
</comment>
<dbReference type="Pfam" id="PF07648">
    <property type="entry name" value="Kazal_2"/>
    <property type="match status" value="1"/>
</dbReference>
<dbReference type="AlphaFoldDB" id="A0A1B0D9E5"/>